<dbReference type="InterPro" id="IPR036051">
    <property type="entry name" value="KRAB_dom_sf"/>
</dbReference>
<protein>
    <submittedName>
        <fullName evidence="2">Zinc finger protein 169</fullName>
    </submittedName>
</protein>
<keyword evidence="3" id="KW-1185">Reference proteome</keyword>
<evidence type="ECO:0000313" key="3">
    <source>
        <dbReference type="Proteomes" id="UP000558488"/>
    </source>
</evidence>
<dbReference type="CDD" id="cd07765">
    <property type="entry name" value="KRAB_A-box"/>
    <property type="match status" value="1"/>
</dbReference>
<dbReference type="PANTHER" id="PTHR23232">
    <property type="entry name" value="KRAB DOMAIN C2H2 ZINC FINGER"/>
    <property type="match status" value="1"/>
</dbReference>
<dbReference type="PROSITE" id="PS50805">
    <property type="entry name" value="KRAB"/>
    <property type="match status" value="1"/>
</dbReference>
<dbReference type="Gene3D" id="6.10.140.140">
    <property type="match status" value="1"/>
</dbReference>
<dbReference type="InterPro" id="IPR050169">
    <property type="entry name" value="Krueppel_C2H2_ZnF"/>
</dbReference>
<evidence type="ECO:0000259" key="1">
    <source>
        <dbReference type="PROSITE" id="PS50805"/>
    </source>
</evidence>
<dbReference type="InterPro" id="IPR001909">
    <property type="entry name" value="KRAB"/>
</dbReference>
<evidence type="ECO:0000313" key="2">
    <source>
        <dbReference type="EMBL" id="KAF6292335.1"/>
    </source>
</evidence>
<reference evidence="2 3" key="1">
    <citation type="journal article" date="2020" name="Nature">
        <title>Six reference-quality genomes reveal evolution of bat adaptations.</title>
        <authorList>
            <person name="Jebb D."/>
            <person name="Huang Z."/>
            <person name="Pippel M."/>
            <person name="Hughes G.M."/>
            <person name="Lavrichenko K."/>
            <person name="Devanna P."/>
            <person name="Winkler S."/>
            <person name="Jermiin L.S."/>
            <person name="Skirmuntt E.C."/>
            <person name="Katzourakis A."/>
            <person name="Burkitt-Gray L."/>
            <person name="Ray D.A."/>
            <person name="Sullivan K.A.M."/>
            <person name="Roscito J.G."/>
            <person name="Kirilenko B.M."/>
            <person name="Davalos L.M."/>
            <person name="Corthals A.P."/>
            <person name="Power M.L."/>
            <person name="Jones G."/>
            <person name="Ransome R.D."/>
            <person name="Dechmann D.K.N."/>
            <person name="Locatelli A.G."/>
            <person name="Puechmaille S.J."/>
            <person name="Fedrigo O."/>
            <person name="Jarvis E.D."/>
            <person name="Hiller M."/>
            <person name="Vernes S.C."/>
            <person name="Myers E.W."/>
            <person name="Teeling E.C."/>
        </authorList>
    </citation>
    <scope>NUCLEOTIDE SEQUENCE [LARGE SCALE GENOMIC DNA]</scope>
    <source>
        <strain evidence="2">MPipKuh1</strain>
        <tissue evidence="2">Flight muscle</tissue>
    </source>
</reference>
<dbReference type="EMBL" id="JACAGB010000036">
    <property type="protein sequence ID" value="KAF6292335.1"/>
    <property type="molecule type" value="Genomic_DNA"/>
</dbReference>
<dbReference type="SMART" id="SM00349">
    <property type="entry name" value="KRAB"/>
    <property type="match status" value="1"/>
</dbReference>
<organism evidence="2 3">
    <name type="scientific">Pipistrellus kuhlii</name>
    <name type="common">Kuhl's pipistrelle</name>
    <dbReference type="NCBI Taxonomy" id="59472"/>
    <lineage>
        <taxon>Eukaryota</taxon>
        <taxon>Metazoa</taxon>
        <taxon>Chordata</taxon>
        <taxon>Craniata</taxon>
        <taxon>Vertebrata</taxon>
        <taxon>Euteleostomi</taxon>
        <taxon>Mammalia</taxon>
        <taxon>Eutheria</taxon>
        <taxon>Laurasiatheria</taxon>
        <taxon>Chiroptera</taxon>
        <taxon>Yangochiroptera</taxon>
        <taxon>Vespertilionidae</taxon>
        <taxon>Pipistrellus</taxon>
    </lineage>
</organism>
<dbReference type="AlphaFoldDB" id="A0A7J7SVS9"/>
<dbReference type="Pfam" id="PF01352">
    <property type="entry name" value="KRAB"/>
    <property type="match status" value="1"/>
</dbReference>
<accession>A0A7J7SVS9</accession>
<dbReference type="GO" id="GO:0006355">
    <property type="term" value="P:regulation of DNA-templated transcription"/>
    <property type="evidence" value="ECO:0007669"/>
    <property type="project" value="InterPro"/>
</dbReference>
<proteinExistence type="predicted"/>
<name>A0A7J7SVS9_PIPKU</name>
<dbReference type="Proteomes" id="UP000558488">
    <property type="component" value="Unassembled WGS sequence"/>
</dbReference>
<gene>
    <name evidence="2" type="ORF">mPipKuh1_019177</name>
</gene>
<sequence>MAPGLLTDRDKTAIAFRDVAVAFTQRERELLSPAQRTPYRDVMLETYSHLVSLGVAFSKPKCITQLEQGDGPWRGARARLQELCPAHPGSPCSGLFLLGLIFKVTSL</sequence>
<comment type="caution">
    <text evidence="2">The sequence shown here is derived from an EMBL/GenBank/DDBJ whole genome shotgun (WGS) entry which is preliminary data.</text>
</comment>
<dbReference type="PANTHER" id="PTHR23232:SF130">
    <property type="entry name" value="KRAB DOMAIN-CONTAINING PROTEIN"/>
    <property type="match status" value="1"/>
</dbReference>
<dbReference type="SUPFAM" id="SSF109640">
    <property type="entry name" value="KRAB domain (Kruppel-associated box)"/>
    <property type="match status" value="1"/>
</dbReference>
<feature type="domain" description="KRAB" evidence="1">
    <location>
        <begin position="14"/>
        <end position="85"/>
    </location>
</feature>